<name>A0A7W6GR42_9RHOB</name>
<accession>A0A7W6GR42</accession>
<proteinExistence type="predicted"/>
<dbReference type="InterPro" id="IPR010126">
    <property type="entry name" value="Esterase_phb"/>
</dbReference>
<gene>
    <name evidence="3" type="ORF">GGQ68_000831</name>
</gene>
<keyword evidence="4" id="KW-1185">Reference proteome</keyword>
<evidence type="ECO:0000256" key="2">
    <source>
        <dbReference type="ARBA" id="ARBA00022801"/>
    </source>
</evidence>
<dbReference type="AlphaFoldDB" id="A0A7W6GR42"/>
<organism evidence="3 4">
    <name type="scientific">Sagittula marina</name>
    <dbReference type="NCBI Taxonomy" id="943940"/>
    <lineage>
        <taxon>Bacteria</taxon>
        <taxon>Pseudomonadati</taxon>
        <taxon>Pseudomonadota</taxon>
        <taxon>Alphaproteobacteria</taxon>
        <taxon>Rhodobacterales</taxon>
        <taxon>Roseobacteraceae</taxon>
        <taxon>Sagittula</taxon>
    </lineage>
</organism>
<dbReference type="Gene3D" id="3.40.50.1820">
    <property type="entry name" value="alpha/beta hydrolase"/>
    <property type="match status" value="1"/>
</dbReference>
<reference evidence="3 4" key="1">
    <citation type="submission" date="2020-08" db="EMBL/GenBank/DDBJ databases">
        <title>Genomic Encyclopedia of Type Strains, Phase IV (KMG-IV): sequencing the most valuable type-strain genomes for metagenomic binning, comparative biology and taxonomic classification.</title>
        <authorList>
            <person name="Goeker M."/>
        </authorList>
    </citation>
    <scope>NUCLEOTIDE SEQUENCE [LARGE SCALE GENOMIC DNA]</scope>
    <source>
        <strain evidence="3 4">DSM 102235</strain>
    </source>
</reference>
<sequence>MMNLNVGAWRQATGQTRAAQFTSANDLVTRTLARHGLGAGSQSGTPLASVGDTGPAALPGLMAHLRPQGQPAEALDLPGGAQFDADSFTCAAGTRGYRTYVPASAQDGVTGLVVMLHGCTQTPEDFAAGTGMNALAEQHRFVVVYPQQSRGDNAQSCWNWFSRGDQARDRGEPAILAGLTREVIARHAIPEGRVFVAGLSAGAAMAVILGGTYPELFKAVGAHSGLPAGAAKDVPSAFAAMAGNTIESAPRTAAARTIVFHGDADATVHPSNGEKIVRQALEGGPGQSLQTESAGTMGGRSYRRCTTLDADGTETVDHWIVEGLGHAWSGGQPAGSYADPNGPDASAEMIRFFFAPSAG</sequence>
<dbReference type="InterPro" id="IPR029058">
    <property type="entry name" value="AB_hydrolase_fold"/>
</dbReference>
<comment type="caution">
    <text evidence="3">The sequence shown here is derived from an EMBL/GenBank/DDBJ whole genome shotgun (WGS) entry which is preliminary data.</text>
</comment>
<dbReference type="PANTHER" id="PTHR43037:SF1">
    <property type="entry name" value="BLL1128 PROTEIN"/>
    <property type="match status" value="1"/>
</dbReference>
<dbReference type="InterPro" id="IPR050955">
    <property type="entry name" value="Plant_Biomass_Hydrol_Est"/>
</dbReference>
<dbReference type="NCBIfam" id="TIGR01840">
    <property type="entry name" value="esterase_phb"/>
    <property type="match status" value="1"/>
</dbReference>
<dbReference type="Pfam" id="PF10503">
    <property type="entry name" value="Esterase_PHB"/>
    <property type="match status" value="1"/>
</dbReference>
<keyword evidence="2" id="KW-0378">Hydrolase</keyword>
<evidence type="ECO:0000256" key="1">
    <source>
        <dbReference type="ARBA" id="ARBA00022729"/>
    </source>
</evidence>
<dbReference type="RefSeq" id="WP_183963182.1">
    <property type="nucleotide sequence ID" value="NZ_BAABBZ010000014.1"/>
</dbReference>
<evidence type="ECO:0000313" key="3">
    <source>
        <dbReference type="EMBL" id="MBB3984515.1"/>
    </source>
</evidence>
<dbReference type="Proteomes" id="UP000541426">
    <property type="component" value="Unassembled WGS sequence"/>
</dbReference>
<dbReference type="SUPFAM" id="SSF53474">
    <property type="entry name" value="alpha/beta-Hydrolases"/>
    <property type="match status" value="1"/>
</dbReference>
<dbReference type="EMBL" id="JACIEJ010000002">
    <property type="protein sequence ID" value="MBB3984515.1"/>
    <property type="molecule type" value="Genomic_DNA"/>
</dbReference>
<protein>
    <submittedName>
        <fullName evidence="3">Poly(Hydroxyalkanoate) depolymerase family esterase</fullName>
    </submittedName>
</protein>
<dbReference type="PANTHER" id="PTHR43037">
    <property type="entry name" value="UNNAMED PRODUCT-RELATED"/>
    <property type="match status" value="1"/>
</dbReference>
<dbReference type="GO" id="GO:0005576">
    <property type="term" value="C:extracellular region"/>
    <property type="evidence" value="ECO:0007669"/>
    <property type="project" value="InterPro"/>
</dbReference>
<keyword evidence="1" id="KW-0732">Signal</keyword>
<dbReference type="GO" id="GO:0016787">
    <property type="term" value="F:hydrolase activity"/>
    <property type="evidence" value="ECO:0007669"/>
    <property type="project" value="UniProtKB-KW"/>
</dbReference>
<evidence type="ECO:0000313" key="4">
    <source>
        <dbReference type="Proteomes" id="UP000541426"/>
    </source>
</evidence>